<accession>A0A178V457</accession>
<dbReference type="Proteomes" id="UP000078284">
    <property type="component" value="Chromosome 4"/>
</dbReference>
<proteinExistence type="predicted"/>
<dbReference type="AlphaFoldDB" id="A0A178V457"/>
<evidence type="ECO:0000313" key="1">
    <source>
        <dbReference type="EMBL" id="OAP00195.1"/>
    </source>
</evidence>
<reference evidence="2" key="1">
    <citation type="journal article" date="2016" name="Proc. Natl. Acad. Sci. U.S.A.">
        <title>Chromosome-level assembly of Arabidopsis thaliana Ler reveals the extent of translocation and inversion polymorphisms.</title>
        <authorList>
            <person name="Zapata L."/>
            <person name="Ding J."/>
            <person name="Willing E.M."/>
            <person name="Hartwig B."/>
            <person name="Bezdan D."/>
            <person name="Jiao W.B."/>
            <person name="Patel V."/>
            <person name="Velikkakam James G."/>
            <person name="Koornneef M."/>
            <person name="Ossowski S."/>
            <person name="Schneeberger K."/>
        </authorList>
    </citation>
    <scope>NUCLEOTIDE SEQUENCE [LARGE SCALE GENOMIC DNA]</scope>
    <source>
        <strain evidence="2">cv. Landsberg erecta</strain>
    </source>
</reference>
<sequence>MIRIRPANSCPAGVIRSFMGSQQDDSVLAVRRTQRSCRRTKVQEAVVFSFAEETQVVNRMRKLFAEDGFQHAIVEVYCDSKSESTLVKIIVCLRRLKGVDTSRQVIGEMIAELVFKVVRSEKAYQAENITKVTTGRMLQADKELLKVSQS</sequence>
<evidence type="ECO:0000313" key="2">
    <source>
        <dbReference type="Proteomes" id="UP000078284"/>
    </source>
</evidence>
<gene>
    <name evidence="1" type="ordered locus">AXX17_At4g03930</name>
</gene>
<dbReference type="EMBL" id="LUHQ01000004">
    <property type="protein sequence ID" value="OAP00195.1"/>
    <property type="molecule type" value="Genomic_DNA"/>
</dbReference>
<protein>
    <submittedName>
        <fullName evidence="1">Uncharacterized protein</fullName>
    </submittedName>
</protein>
<organism evidence="1 2">
    <name type="scientific">Arabidopsis thaliana</name>
    <name type="common">Mouse-ear cress</name>
    <dbReference type="NCBI Taxonomy" id="3702"/>
    <lineage>
        <taxon>Eukaryota</taxon>
        <taxon>Viridiplantae</taxon>
        <taxon>Streptophyta</taxon>
        <taxon>Embryophyta</taxon>
        <taxon>Tracheophyta</taxon>
        <taxon>Spermatophyta</taxon>
        <taxon>Magnoliopsida</taxon>
        <taxon>eudicotyledons</taxon>
        <taxon>Gunneridae</taxon>
        <taxon>Pentapetalae</taxon>
        <taxon>rosids</taxon>
        <taxon>malvids</taxon>
        <taxon>Brassicales</taxon>
        <taxon>Brassicaceae</taxon>
        <taxon>Camelineae</taxon>
        <taxon>Arabidopsis</taxon>
    </lineage>
</organism>
<name>A0A178V457_ARATH</name>
<comment type="caution">
    <text evidence="1">The sequence shown here is derived from an EMBL/GenBank/DDBJ whole genome shotgun (WGS) entry which is preliminary data.</text>
</comment>